<evidence type="ECO:0000256" key="1">
    <source>
        <dbReference type="SAM" id="SignalP"/>
    </source>
</evidence>
<feature type="signal peptide" evidence="1">
    <location>
        <begin position="1"/>
        <end position="17"/>
    </location>
</feature>
<gene>
    <name evidence="2" type="ORF">AK812_SmicGene6991</name>
</gene>
<dbReference type="EMBL" id="LSRX01000097">
    <property type="protein sequence ID" value="OLQ09441.1"/>
    <property type="molecule type" value="Genomic_DNA"/>
</dbReference>
<protein>
    <submittedName>
        <fullName evidence="2">Uncharacterized protein</fullName>
    </submittedName>
</protein>
<proteinExistence type="predicted"/>
<name>A0A1Q9EPY0_SYMMI</name>
<dbReference type="Proteomes" id="UP000186817">
    <property type="component" value="Unassembled WGS sequence"/>
</dbReference>
<sequence>MFEIVVTTSALVAAAEAQKAEAAYRSMWQCSQFGCKGGGVVRWDVAGMLTVGHQDRCQIIAAVSEFSVVFIHVAAAEAQKAEAASSDAKVEAWCESMGCSQFGCKGGGDLKDNRQAAAPSEAPAAEAAASWKIMKASFEDGVKICEVAAAEAQKAEAAYRSMWQGICEFLPVQEHEFSVLILDQMAVKMEVEVQVQLVIAVDGEAAMGIPKAKVR</sequence>
<organism evidence="2 3">
    <name type="scientific">Symbiodinium microadriaticum</name>
    <name type="common">Dinoflagellate</name>
    <name type="synonym">Zooxanthella microadriatica</name>
    <dbReference type="NCBI Taxonomy" id="2951"/>
    <lineage>
        <taxon>Eukaryota</taxon>
        <taxon>Sar</taxon>
        <taxon>Alveolata</taxon>
        <taxon>Dinophyceae</taxon>
        <taxon>Suessiales</taxon>
        <taxon>Symbiodiniaceae</taxon>
        <taxon>Symbiodinium</taxon>
    </lineage>
</organism>
<feature type="chain" id="PRO_5013226234" evidence="1">
    <location>
        <begin position="18"/>
        <end position="215"/>
    </location>
</feature>
<reference evidence="2 3" key="1">
    <citation type="submission" date="2016-02" db="EMBL/GenBank/DDBJ databases">
        <title>Genome analysis of coral dinoflagellate symbionts highlights evolutionary adaptations to a symbiotic lifestyle.</title>
        <authorList>
            <person name="Aranda M."/>
            <person name="Li Y."/>
            <person name="Liew Y.J."/>
            <person name="Baumgarten S."/>
            <person name="Simakov O."/>
            <person name="Wilson M."/>
            <person name="Piel J."/>
            <person name="Ashoor H."/>
            <person name="Bougouffa S."/>
            <person name="Bajic V.B."/>
            <person name="Ryu T."/>
            <person name="Ravasi T."/>
            <person name="Bayer T."/>
            <person name="Micklem G."/>
            <person name="Kim H."/>
            <person name="Bhak J."/>
            <person name="Lajeunesse T.C."/>
            <person name="Voolstra C.R."/>
        </authorList>
    </citation>
    <scope>NUCLEOTIDE SEQUENCE [LARGE SCALE GENOMIC DNA]</scope>
    <source>
        <strain evidence="2 3">CCMP2467</strain>
    </source>
</reference>
<keyword evidence="3" id="KW-1185">Reference proteome</keyword>
<evidence type="ECO:0000313" key="3">
    <source>
        <dbReference type="Proteomes" id="UP000186817"/>
    </source>
</evidence>
<accession>A0A1Q9EPY0</accession>
<comment type="caution">
    <text evidence="2">The sequence shown here is derived from an EMBL/GenBank/DDBJ whole genome shotgun (WGS) entry which is preliminary data.</text>
</comment>
<keyword evidence="1" id="KW-0732">Signal</keyword>
<dbReference type="OrthoDB" id="444464at2759"/>
<dbReference type="AlphaFoldDB" id="A0A1Q9EPY0"/>
<evidence type="ECO:0000313" key="2">
    <source>
        <dbReference type="EMBL" id="OLQ09441.1"/>
    </source>
</evidence>